<gene>
    <name evidence="2" type="ORF">A4S15_01100</name>
</gene>
<organism evidence="2 3">
    <name type="scientific">Candidatus Raskinella chloraquaticus</name>
    <dbReference type="NCBI Taxonomy" id="1951219"/>
    <lineage>
        <taxon>Bacteria</taxon>
        <taxon>Pseudomonadati</taxon>
        <taxon>Pseudomonadota</taxon>
        <taxon>Alphaproteobacteria</taxon>
        <taxon>Hyphomicrobiales</taxon>
        <taxon>Phreatobacteraceae</taxon>
        <taxon>Candidatus Raskinella</taxon>
    </lineage>
</organism>
<dbReference type="InterPro" id="IPR035994">
    <property type="entry name" value="Nucleoside_phosphorylase_sf"/>
</dbReference>
<dbReference type="GO" id="GO:0009116">
    <property type="term" value="P:nucleoside metabolic process"/>
    <property type="evidence" value="ECO:0007669"/>
    <property type="project" value="InterPro"/>
</dbReference>
<protein>
    <recommendedName>
        <fullName evidence="1">Nucleoside phosphorylase domain-containing protein</fullName>
    </recommendedName>
</protein>
<dbReference type="Proteomes" id="UP000192872">
    <property type="component" value="Unassembled WGS sequence"/>
</dbReference>
<dbReference type="RefSeq" id="WP_376803376.1">
    <property type="nucleotide sequence ID" value="NZ_DHWE01000030.1"/>
</dbReference>
<dbReference type="EMBL" id="LWDL01000027">
    <property type="protein sequence ID" value="OQW50054.1"/>
    <property type="molecule type" value="Genomic_DNA"/>
</dbReference>
<name>A0A1W9HS01_9HYPH</name>
<dbReference type="GO" id="GO:0019284">
    <property type="term" value="P:L-methionine salvage from S-adenosylmethionine"/>
    <property type="evidence" value="ECO:0007669"/>
    <property type="project" value="TreeGrafter"/>
</dbReference>
<dbReference type="GO" id="GO:0008782">
    <property type="term" value="F:adenosylhomocysteine nucleosidase activity"/>
    <property type="evidence" value="ECO:0007669"/>
    <property type="project" value="TreeGrafter"/>
</dbReference>
<dbReference type="Gene3D" id="3.40.50.1580">
    <property type="entry name" value="Nucleoside phosphorylase domain"/>
    <property type="match status" value="1"/>
</dbReference>
<proteinExistence type="predicted"/>
<evidence type="ECO:0000259" key="1">
    <source>
        <dbReference type="Pfam" id="PF01048"/>
    </source>
</evidence>
<dbReference type="PANTHER" id="PTHR46832">
    <property type="entry name" value="5'-METHYLTHIOADENOSINE/S-ADENOSYLHOMOCYSTEINE NUCLEOSIDASE"/>
    <property type="match status" value="1"/>
</dbReference>
<dbReference type="InterPro" id="IPR000845">
    <property type="entry name" value="Nucleoside_phosphorylase_d"/>
</dbReference>
<feature type="domain" description="Nucleoside phosphorylase" evidence="1">
    <location>
        <begin position="41"/>
        <end position="155"/>
    </location>
</feature>
<dbReference type="AlphaFoldDB" id="A0A1W9HS01"/>
<dbReference type="NCBIfam" id="TIGR03468">
    <property type="entry name" value="HpnG"/>
    <property type="match status" value="1"/>
</dbReference>
<dbReference type="GO" id="GO:0005829">
    <property type="term" value="C:cytosol"/>
    <property type="evidence" value="ECO:0007669"/>
    <property type="project" value="TreeGrafter"/>
</dbReference>
<dbReference type="STRING" id="1827387.A4S15_01100"/>
<sequence length="228" mass="23597">MLAVCGLRAEARIASGLGVASLACGGDAPTLARCLPQEYDRLRPVGLMSLGIAGGLDPRLTTGDVLIGSTVIADEAQYECDVAWRRALVRSLPGAVVGPLAGGDHALATPADKSALYHRTLARAVDMESQHVARFANVHGLPFAALRVIADPADRALPSAALVGLKPDGSAAILKVILALMKTPAELPALLQVANDSRHAMARLLSSRLCLGPGLGFPDFGKLVLDMA</sequence>
<dbReference type="SUPFAM" id="SSF53167">
    <property type="entry name" value="Purine and uridine phosphorylases"/>
    <property type="match status" value="1"/>
</dbReference>
<evidence type="ECO:0000313" key="2">
    <source>
        <dbReference type="EMBL" id="OQW50054.1"/>
    </source>
</evidence>
<evidence type="ECO:0000313" key="3">
    <source>
        <dbReference type="Proteomes" id="UP000192872"/>
    </source>
</evidence>
<comment type="caution">
    <text evidence="2">The sequence shown here is derived from an EMBL/GenBank/DDBJ whole genome shotgun (WGS) entry which is preliminary data.</text>
</comment>
<dbReference type="PANTHER" id="PTHR46832:SF1">
    <property type="entry name" value="5'-METHYLTHIOADENOSINE_S-ADENOSYLHOMOCYSTEINE NUCLEOSIDASE"/>
    <property type="match status" value="1"/>
</dbReference>
<dbReference type="CDD" id="cd17768">
    <property type="entry name" value="adenosylhopane_nucleosidase_HpnG-like"/>
    <property type="match status" value="1"/>
</dbReference>
<dbReference type="Pfam" id="PF01048">
    <property type="entry name" value="PNP_UDP_1"/>
    <property type="match status" value="1"/>
</dbReference>
<reference evidence="2 3" key="1">
    <citation type="journal article" date="2017" name="Water Res.">
        <title>Comammox in drinking water systems.</title>
        <authorList>
            <person name="Wang Y."/>
            <person name="Ma L."/>
            <person name="Mao Y."/>
            <person name="Jiang X."/>
            <person name="Xia Y."/>
            <person name="Yu K."/>
            <person name="Li B."/>
            <person name="Zhang T."/>
        </authorList>
    </citation>
    <scope>NUCLEOTIDE SEQUENCE [LARGE SCALE GENOMIC DNA]</scope>
    <source>
        <strain evidence="2">SG_bin8</strain>
    </source>
</reference>
<dbReference type="GO" id="GO:0008930">
    <property type="term" value="F:methylthioadenosine nucleosidase activity"/>
    <property type="evidence" value="ECO:0007669"/>
    <property type="project" value="TreeGrafter"/>
</dbReference>
<dbReference type="InterPro" id="IPR017831">
    <property type="entry name" value="Hopanoid-assoc_phosphoryl_HpnG"/>
</dbReference>
<accession>A0A1W9HS01</accession>